<keyword evidence="12" id="KW-0732">Signal</keyword>
<feature type="chain" id="PRO_5014166140" description="Twinfilin" evidence="12">
    <location>
        <begin position="18"/>
        <end position="647"/>
    </location>
</feature>
<dbReference type="FunFam" id="3.40.20.10:FF:000042">
    <property type="entry name" value="Actin depolymerizing protein"/>
    <property type="match status" value="1"/>
</dbReference>
<evidence type="ECO:0000256" key="5">
    <source>
        <dbReference type="ARBA" id="ARBA00022737"/>
    </source>
</evidence>
<dbReference type="SMART" id="SM00321">
    <property type="entry name" value="WSC"/>
    <property type="match status" value="1"/>
</dbReference>
<dbReference type="PROSITE" id="PS51212">
    <property type="entry name" value="WSC"/>
    <property type="match status" value="1"/>
</dbReference>
<evidence type="ECO:0000256" key="7">
    <source>
        <dbReference type="ARBA" id="ARBA00023212"/>
    </source>
</evidence>
<evidence type="ECO:0000256" key="8">
    <source>
        <dbReference type="ARBA" id="ARBA00038532"/>
    </source>
</evidence>
<feature type="compositionally biased region" description="Polar residues" evidence="11">
    <location>
        <begin position="202"/>
        <end position="221"/>
    </location>
</feature>
<keyword evidence="4" id="KW-0963">Cytoplasm</keyword>
<dbReference type="PANTHER" id="PTHR13759:SF1">
    <property type="entry name" value="TWINFILIN"/>
    <property type="match status" value="1"/>
</dbReference>
<feature type="compositionally biased region" description="Polar residues" evidence="11">
    <location>
        <begin position="186"/>
        <end position="195"/>
    </location>
</feature>
<evidence type="ECO:0000256" key="3">
    <source>
        <dbReference type="ARBA" id="ARBA00009557"/>
    </source>
</evidence>
<gene>
    <name evidence="15" type="ORF">A9K55_006203</name>
</gene>
<feature type="compositionally biased region" description="Low complexity" evidence="11">
    <location>
        <begin position="162"/>
        <end position="179"/>
    </location>
</feature>
<evidence type="ECO:0000259" key="13">
    <source>
        <dbReference type="PROSITE" id="PS51212"/>
    </source>
</evidence>
<dbReference type="SUPFAM" id="SSF55753">
    <property type="entry name" value="Actin depolymerizing proteins"/>
    <property type="match status" value="2"/>
</dbReference>
<dbReference type="GO" id="GO:0051015">
    <property type="term" value="F:actin filament binding"/>
    <property type="evidence" value="ECO:0007669"/>
    <property type="project" value="TreeGrafter"/>
</dbReference>
<name>A0A2H4S9M1_CORMI</name>
<dbReference type="GO" id="GO:0005884">
    <property type="term" value="C:actin filament"/>
    <property type="evidence" value="ECO:0007669"/>
    <property type="project" value="TreeGrafter"/>
</dbReference>
<keyword evidence="7" id="KW-0206">Cytoskeleton</keyword>
<evidence type="ECO:0000256" key="11">
    <source>
        <dbReference type="SAM" id="MobiDB-lite"/>
    </source>
</evidence>
<dbReference type="InterPro" id="IPR002108">
    <property type="entry name" value="ADF-H"/>
</dbReference>
<dbReference type="FunFam" id="3.40.20.10:FF:000007">
    <property type="entry name" value="Twinfilin-1 isoform 1"/>
    <property type="match status" value="1"/>
</dbReference>
<comment type="similarity">
    <text evidence="3">Belongs to the actin-binding proteins ADF family. Twinfilin subfamily.</text>
</comment>
<dbReference type="VEuPathDB" id="FungiDB:A9K55_006203"/>
<comment type="subunit">
    <text evidence="8">Interacts with G-actin; ADP-actin form.</text>
</comment>
<evidence type="ECO:0000256" key="1">
    <source>
        <dbReference type="ARBA" id="ARBA00004245"/>
    </source>
</evidence>
<comment type="subcellular location">
    <subcellularLocation>
        <location evidence="2">Cytoplasm</location>
        <location evidence="2">Cell cortex</location>
    </subcellularLocation>
    <subcellularLocation>
        <location evidence="1">Cytoplasm</location>
        <location evidence="1">Cytoskeleton</location>
    </subcellularLocation>
</comment>
<feature type="region of interest" description="Disordered" evidence="11">
    <location>
        <begin position="623"/>
        <end position="647"/>
    </location>
</feature>
<evidence type="ECO:0000256" key="9">
    <source>
        <dbReference type="ARBA" id="ARBA00056419"/>
    </source>
</evidence>
<dbReference type="AlphaFoldDB" id="A0A2H4S9M1"/>
<dbReference type="Proteomes" id="UP000323067">
    <property type="component" value="Chromosome vi"/>
</dbReference>
<feature type="domain" description="ADF-H" evidence="14">
    <location>
        <begin position="489"/>
        <end position="630"/>
    </location>
</feature>
<feature type="region of interest" description="Disordered" evidence="11">
    <location>
        <begin position="128"/>
        <end position="227"/>
    </location>
</feature>
<reference evidence="15 16" key="1">
    <citation type="journal article" date="2017" name="BMC Genomics">
        <title>Chromosome level assembly and secondary metabolite potential of the parasitic fungus Cordyceps militaris.</title>
        <authorList>
            <person name="Kramer G.J."/>
            <person name="Nodwell J.R."/>
        </authorList>
    </citation>
    <scope>NUCLEOTIDE SEQUENCE [LARGE SCALE GENOMIC DNA]</scope>
    <source>
        <strain evidence="15 16">ATCC 34164</strain>
    </source>
</reference>
<dbReference type="Pfam" id="PF00241">
    <property type="entry name" value="Cofilin_ADF"/>
    <property type="match status" value="2"/>
</dbReference>
<keyword evidence="6" id="KW-0009">Actin-binding</keyword>
<dbReference type="SMART" id="SM00102">
    <property type="entry name" value="ADF"/>
    <property type="match status" value="2"/>
</dbReference>
<dbReference type="VEuPathDB" id="FungiDB:CCM_02737"/>
<dbReference type="CDD" id="cd11285">
    <property type="entry name" value="ADF_Twf-N_like"/>
    <property type="match status" value="1"/>
</dbReference>
<dbReference type="GO" id="GO:0051016">
    <property type="term" value="P:barbed-end actin filament capping"/>
    <property type="evidence" value="ECO:0007669"/>
    <property type="project" value="TreeGrafter"/>
</dbReference>
<organism evidence="15 16">
    <name type="scientific">Cordyceps militaris</name>
    <name type="common">Caterpillar fungus</name>
    <name type="synonym">Clavaria militaris</name>
    <dbReference type="NCBI Taxonomy" id="73501"/>
    <lineage>
        <taxon>Eukaryota</taxon>
        <taxon>Fungi</taxon>
        <taxon>Dikarya</taxon>
        <taxon>Ascomycota</taxon>
        <taxon>Pezizomycotina</taxon>
        <taxon>Sordariomycetes</taxon>
        <taxon>Hypocreomycetidae</taxon>
        <taxon>Hypocreales</taxon>
        <taxon>Cordycipitaceae</taxon>
        <taxon>Cordyceps</taxon>
    </lineage>
</organism>
<feature type="signal peptide" evidence="12">
    <location>
        <begin position="1"/>
        <end position="17"/>
    </location>
</feature>
<feature type="domain" description="ADF-H" evidence="14">
    <location>
        <begin position="321"/>
        <end position="452"/>
    </location>
</feature>
<dbReference type="Gene3D" id="3.40.20.10">
    <property type="entry name" value="Severin"/>
    <property type="match status" value="2"/>
</dbReference>
<accession>A0A2H4S9M1</accession>
<evidence type="ECO:0000256" key="12">
    <source>
        <dbReference type="SAM" id="SignalP"/>
    </source>
</evidence>
<proteinExistence type="inferred from homology"/>
<feature type="compositionally biased region" description="Low complexity" evidence="11">
    <location>
        <begin position="128"/>
        <end position="149"/>
    </location>
</feature>
<comment type="function">
    <text evidence="9">Actin-binding protein involved in motile and morphological processes. Inhibits actin polymerization, likely by sequestering G-actin.</text>
</comment>
<evidence type="ECO:0000313" key="16">
    <source>
        <dbReference type="Proteomes" id="UP000323067"/>
    </source>
</evidence>
<evidence type="ECO:0000313" key="15">
    <source>
        <dbReference type="EMBL" id="ATY59815.1"/>
    </source>
</evidence>
<protein>
    <recommendedName>
        <fullName evidence="10">Twinfilin</fullName>
    </recommendedName>
</protein>
<dbReference type="InterPro" id="IPR029006">
    <property type="entry name" value="ADF-H/Gelsolin-like_dom_sf"/>
</dbReference>
<evidence type="ECO:0000259" key="14">
    <source>
        <dbReference type="PROSITE" id="PS51263"/>
    </source>
</evidence>
<feature type="compositionally biased region" description="Basic and acidic residues" evidence="11">
    <location>
        <begin position="466"/>
        <end position="475"/>
    </location>
</feature>
<dbReference type="GO" id="GO:0003785">
    <property type="term" value="F:actin monomer binding"/>
    <property type="evidence" value="ECO:0007669"/>
    <property type="project" value="TreeGrafter"/>
</dbReference>
<sequence>MTAITILVISWVLGAFAQSPHSIPGFHYIGCSSIDITCFGNPIVFSDGCVTPEACQKACEGFQVAVLLNEECRCGNDLTAITPQDESMCDHFCENNPLVGSCGNSCPQENPNVANVYGKEPPLEQYTAAPKASTTVSSSSVSTPAPVSSQLVTPTGPAPEPQSQSTAHPASHSASSQTSEPCAPAQPSQYQTAQGQAPEPQQYETSTADAVQATESNSATSAPAIPQYETTMVTKAAPTSKPYGESHVPSQVPGSDSARICLPSFSSIGGLALIAKFNSRWTLCTFIFKCLPRAHMPSFKVEIPGKNEFELPEAGLREMQSGIAASQELHEQFSSLLSSSSTFALLVGIEKESLVPTASVASTSSFSGDLKSLHSHIKSNVALYAIIRRYDTAPKLAAISYVPDAAPVRQKMLFASTRLTLTRELGLEHFRESHFFTTPDEFTESGFKKADAHAQLEAPLTEEERTLGEVKRAEQEAGAGTGTREIHLSKSLAMPVSEEAITALKDMQDSRVVTMLKINPSTEAVELVHESPSPGTIAELSQAISGTEPRFTFYRYTHTHNGEEKSPLLFFYTCPASAGAKSIKNRMMYPLMKRAVLTVAEQEAGLAIEKRFEVEETSEVTEQLVLDDLHPKPAARQGFSRPKRPGR</sequence>
<evidence type="ECO:0000256" key="4">
    <source>
        <dbReference type="ARBA" id="ARBA00022490"/>
    </source>
</evidence>
<dbReference type="InterPro" id="IPR002889">
    <property type="entry name" value="WSC_carb-bd"/>
</dbReference>
<dbReference type="EMBL" id="CP023323">
    <property type="protein sequence ID" value="ATY59815.1"/>
    <property type="molecule type" value="Genomic_DNA"/>
</dbReference>
<feature type="domain" description="WSC" evidence="13">
    <location>
        <begin position="25"/>
        <end position="120"/>
    </location>
</feature>
<dbReference type="PANTHER" id="PTHR13759">
    <property type="entry name" value="TWINFILIN"/>
    <property type="match status" value="1"/>
</dbReference>
<evidence type="ECO:0000256" key="6">
    <source>
        <dbReference type="ARBA" id="ARBA00023203"/>
    </source>
</evidence>
<feature type="region of interest" description="Disordered" evidence="11">
    <location>
        <begin position="466"/>
        <end position="485"/>
    </location>
</feature>
<dbReference type="GO" id="GO:0005938">
    <property type="term" value="C:cell cortex"/>
    <property type="evidence" value="ECO:0007669"/>
    <property type="project" value="UniProtKB-SubCell"/>
</dbReference>
<dbReference type="InterPro" id="IPR028458">
    <property type="entry name" value="Twinfilin"/>
</dbReference>
<dbReference type="PROSITE" id="PS51263">
    <property type="entry name" value="ADF_H"/>
    <property type="match status" value="2"/>
</dbReference>
<evidence type="ECO:0000256" key="10">
    <source>
        <dbReference type="ARBA" id="ARBA00069496"/>
    </source>
</evidence>
<keyword evidence="5" id="KW-0677">Repeat</keyword>
<evidence type="ECO:0000256" key="2">
    <source>
        <dbReference type="ARBA" id="ARBA00004544"/>
    </source>
</evidence>
<dbReference type="GO" id="GO:0030042">
    <property type="term" value="P:actin filament depolymerization"/>
    <property type="evidence" value="ECO:0007669"/>
    <property type="project" value="TreeGrafter"/>
</dbReference>
<dbReference type="OrthoDB" id="10006997at2759"/>